<sequence>MVAFDLISARFWSSLGLHLVGMNDRGGLIPSIWVFACDSISDPQIVLCHKQHLTVSISIGSLMHWFTFVYASTSASVCIVLWCSLLEMAGSFSSSWLVVGDFNAVLGGHEYLGSRSPVRGSCEDFKSMIEDCNLIGVRSQGARFT</sequence>
<evidence type="ECO:0000313" key="1">
    <source>
        <dbReference type="EMBL" id="KAK3221828.1"/>
    </source>
</evidence>
<comment type="caution">
    <text evidence="1">The sequence shown here is derived from an EMBL/GenBank/DDBJ whole genome shotgun (WGS) entry which is preliminary data.</text>
</comment>
<dbReference type="SUPFAM" id="SSF56219">
    <property type="entry name" value="DNase I-like"/>
    <property type="match status" value="1"/>
</dbReference>
<name>A0AAE0EB28_9ROSI</name>
<protein>
    <recommendedName>
        <fullName evidence="3">Endonuclease/exonuclease/phosphatase</fullName>
    </recommendedName>
</protein>
<keyword evidence="2" id="KW-1185">Reference proteome</keyword>
<dbReference type="EMBL" id="JANJYJ010000003">
    <property type="protein sequence ID" value="KAK3221828.1"/>
    <property type="molecule type" value="Genomic_DNA"/>
</dbReference>
<evidence type="ECO:0000313" key="2">
    <source>
        <dbReference type="Proteomes" id="UP001281410"/>
    </source>
</evidence>
<accession>A0AAE0EB28</accession>
<dbReference type="InterPro" id="IPR036691">
    <property type="entry name" value="Endo/exonu/phosph_ase_sf"/>
</dbReference>
<reference evidence="1" key="1">
    <citation type="journal article" date="2023" name="Plant J.">
        <title>Genome sequences and population genomics provide insights into the demographic history, inbreeding, and mutation load of two 'living fossil' tree species of Dipteronia.</title>
        <authorList>
            <person name="Feng Y."/>
            <person name="Comes H.P."/>
            <person name="Chen J."/>
            <person name="Zhu S."/>
            <person name="Lu R."/>
            <person name="Zhang X."/>
            <person name="Li P."/>
            <person name="Qiu J."/>
            <person name="Olsen K.M."/>
            <person name="Qiu Y."/>
        </authorList>
    </citation>
    <scope>NUCLEOTIDE SEQUENCE</scope>
    <source>
        <strain evidence="1">NBL</strain>
    </source>
</reference>
<gene>
    <name evidence="1" type="ORF">Dsin_008853</name>
</gene>
<organism evidence="1 2">
    <name type="scientific">Dipteronia sinensis</name>
    <dbReference type="NCBI Taxonomy" id="43782"/>
    <lineage>
        <taxon>Eukaryota</taxon>
        <taxon>Viridiplantae</taxon>
        <taxon>Streptophyta</taxon>
        <taxon>Embryophyta</taxon>
        <taxon>Tracheophyta</taxon>
        <taxon>Spermatophyta</taxon>
        <taxon>Magnoliopsida</taxon>
        <taxon>eudicotyledons</taxon>
        <taxon>Gunneridae</taxon>
        <taxon>Pentapetalae</taxon>
        <taxon>rosids</taxon>
        <taxon>malvids</taxon>
        <taxon>Sapindales</taxon>
        <taxon>Sapindaceae</taxon>
        <taxon>Hippocastanoideae</taxon>
        <taxon>Acereae</taxon>
        <taxon>Dipteronia</taxon>
    </lineage>
</organism>
<proteinExistence type="predicted"/>
<dbReference type="AlphaFoldDB" id="A0AAE0EB28"/>
<evidence type="ECO:0008006" key="3">
    <source>
        <dbReference type="Google" id="ProtNLM"/>
    </source>
</evidence>
<dbReference type="Proteomes" id="UP001281410">
    <property type="component" value="Unassembled WGS sequence"/>
</dbReference>